<comment type="catalytic activity">
    <reaction evidence="6">
        <text>Exonucleolytic cleavage in either 5'- to 3'- or 3'- to 5'-direction to yield nucleoside 5'-phosphates.</text>
        <dbReference type="EC" id="3.1.11.6"/>
    </reaction>
</comment>
<dbReference type="PANTHER" id="PTHR34137:SF1">
    <property type="entry name" value="EXODEOXYRIBONUCLEASE 7 SMALL SUBUNIT"/>
    <property type="match status" value="1"/>
</dbReference>
<name>A0A6C1KE93_XANAU</name>
<comment type="function">
    <text evidence="6">Bidirectionally degrades single-stranded DNA into large acid-insoluble oligonucleotides, which are then degraded further into small acid-soluble oligonucleotides.</text>
</comment>
<evidence type="ECO:0000256" key="2">
    <source>
        <dbReference type="ARBA" id="ARBA00022490"/>
    </source>
</evidence>
<reference evidence="8 9" key="1">
    <citation type="submission" date="2019-05" db="EMBL/GenBank/DDBJ databases">
        <authorList>
            <person name="Zhou X."/>
        </authorList>
    </citation>
    <scope>NUCLEOTIDE SEQUENCE [LARGE SCALE GENOMIC DNA]</scope>
    <source>
        <strain evidence="8 9">DSM 432</strain>
    </source>
</reference>
<keyword evidence="2 6" id="KW-0963">Cytoplasm</keyword>
<dbReference type="OrthoDB" id="9808145at2"/>
<proteinExistence type="inferred from homology"/>
<dbReference type="InterPro" id="IPR003761">
    <property type="entry name" value="Exonuc_VII_S"/>
</dbReference>
<dbReference type="PANTHER" id="PTHR34137">
    <property type="entry name" value="EXODEOXYRIBONUCLEASE 7 SMALL SUBUNIT"/>
    <property type="match status" value="1"/>
</dbReference>
<dbReference type="NCBIfam" id="TIGR01280">
    <property type="entry name" value="xseB"/>
    <property type="match status" value="1"/>
</dbReference>
<dbReference type="Proteomes" id="UP000305131">
    <property type="component" value="Unassembled WGS sequence"/>
</dbReference>
<dbReference type="HAMAP" id="MF_00337">
    <property type="entry name" value="Exonuc_7_S"/>
    <property type="match status" value="1"/>
</dbReference>
<dbReference type="RefSeq" id="WP_138399935.1">
    <property type="nucleotide sequence ID" value="NZ_JBAFVI010000020.1"/>
</dbReference>
<dbReference type="EC" id="3.1.11.6" evidence="6"/>
<organism evidence="8 9">
    <name type="scientific">Xanthobacter autotrophicus</name>
    <dbReference type="NCBI Taxonomy" id="280"/>
    <lineage>
        <taxon>Bacteria</taxon>
        <taxon>Pseudomonadati</taxon>
        <taxon>Pseudomonadota</taxon>
        <taxon>Alphaproteobacteria</taxon>
        <taxon>Hyphomicrobiales</taxon>
        <taxon>Xanthobacteraceae</taxon>
        <taxon>Xanthobacter</taxon>
    </lineage>
</organism>
<keyword evidence="3 6" id="KW-0540">Nuclease</keyword>
<dbReference type="SUPFAM" id="SSF116842">
    <property type="entry name" value="XseB-like"/>
    <property type="match status" value="1"/>
</dbReference>
<evidence type="ECO:0000256" key="1">
    <source>
        <dbReference type="ARBA" id="ARBA00009998"/>
    </source>
</evidence>
<dbReference type="GO" id="GO:0009318">
    <property type="term" value="C:exodeoxyribonuclease VII complex"/>
    <property type="evidence" value="ECO:0007669"/>
    <property type="project" value="UniProtKB-UniRule"/>
</dbReference>
<dbReference type="AlphaFoldDB" id="A0A6C1KE93"/>
<evidence type="ECO:0000313" key="8">
    <source>
        <dbReference type="EMBL" id="TLX42575.1"/>
    </source>
</evidence>
<dbReference type="EMBL" id="VAUP01000028">
    <property type="protein sequence ID" value="TLX42575.1"/>
    <property type="molecule type" value="Genomic_DNA"/>
</dbReference>
<evidence type="ECO:0000256" key="3">
    <source>
        <dbReference type="ARBA" id="ARBA00022722"/>
    </source>
</evidence>
<dbReference type="GO" id="GO:0006308">
    <property type="term" value="P:DNA catabolic process"/>
    <property type="evidence" value="ECO:0007669"/>
    <property type="project" value="UniProtKB-UniRule"/>
</dbReference>
<comment type="subcellular location">
    <subcellularLocation>
        <location evidence="6">Cytoplasm</location>
    </subcellularLocation>
</comment>
<comment type="similarity">
    <text evidence="1 6">Belongs to the XseB family.</text>
</comment>
<dbReference type="GO" id="GO:0005829">
    <property type="term" value="C:cytosol"/>
    <property type="evidence" value="ECO:0007669"/>
    <property type="project" value="TreeGrafter"/>
</dbReference>
<dbReference type="Gene3D" id="1.10.287.1040">
    <property type="entry name" value="Exonuclease VII, small subunit"/>
    <property type="match status" value="1"/>
</dbReference>
<evidence type="ECO:0000313" key="9">
    <source>
        <dbReference type="Proteomes" id="UP000305131"/>
    </source>
</evidence>
<protein>
    <recommendedName>
        <fullName evidence="6">Exodeoxyribonuclease 7 small subunit</fullName>
        <ecNumber evidence="6">3.1.11.6</ecNumber>
    </recommendedName>
    <alternativeName>
        <fullName evidence="6">Exodeoxyribonuclease VII small subunit</fullName>
        <shortName evidence="6">Exonuclease VII small subunit</shortName>
    </alternativeName>
</protein>
<evidence type="ECO:0000256" key="6">
    <source>
        <dbReference type="HAMAP-Rule" id="MF_00337"/>
    </source>
</evidence>
<evidence type="ECO:0000256" key="4">
    <source>
        <dbReference type="ARBA" id="ARBA00022801"/>
    </source>
</evidence>
<dbReference type="GeneID" id="95774397"/>
<accession>A0A6C1KE93</accession>
<dbReference type="NCBIfam" id="NF002139">
    <property type="entry name" value="PRK00977.1-3"/>
    <property type="match status" value="1"/>
</dbReference>
<comment type="subunit">
    <text evidence="6">Heterooligomer composed of large and small subunits.</text>
</comment>
<evidence type="ECO:0000256" key="5">
    <source>
        <dbReference type="ARBA" id="ARBA00022839"/>
    </source>
</evidence>
<comment type="caution">
    <text evidence="8">The sequence shown here is derived from an EMBL/GenBank/DDBJ whole genome shotgun (WGS) entry which is preliminary data.</text>
</comment>
<sequence>MAEAAKATSAKSGQSTGPAAGVDKLSFEQALAELEAIVGNLERGSVPLEESIAMYERGEALKMRCDTLLKAAEARVETITRDADGRPSGTAPLDADG</sequence>
<feature type="region of interest" description="Disordered" evidence="7">
    <location>
        <begin position="1"/>
        <end position="20"/>
    </location>
</feature>
<dbReference type="Pfam" id="PF02609">
    <property type="entry name" value="Exonuc_VII_S"/>
    <property type="match status" value="1"/>
</dbReference>
<keyword evidence="4 6" id="KW-0378">Hydrolase</keyword>
<gene>
    <name evidence="6" type="primary">xseB</name>
    <name evidence="8" type="ORF">FBQ73_13115</name>
</gene>
<evidence type="ECO:0000256" key="7">
    <source>
        <dbReference type="SAM" id="MobiDB-lite"/>
    </source>
</evidence>
<dbReference type="GO" id="GO:0008855">
    <property type="term" value="F:exodeoxyribonuclease VII activity"/>
    <property type="evidence" value="ECO:0007669"/>
    <property type="project" value="UniProtKB-UniRule"/>
</dbReference>
<keyword evidence="5 6" id="KW-0269">Exonuclease</keyword>
<dbReference type="InterPro" id="IPR037004">
    <property type="entry name" value="Exonuc_VII_ssu_sf"/>
</dbReference>